<protein>
    <submittedName>
        <fullName evidence="1">Unannotated protein</fullName>
    </submittedName>
</protein>
<dbReference type="EMBL" id="CAEZUX010000070">
    <property type="protein sequence ID" value="CAB4615953.1"/>
    <property type="molecule type" value="Genomic_DNA"/>
</dbReference>
<gene>
    <name evidence="1" type="ORF">UFOPK1874_00719</name>
</gene>
<accession>A0A6J6HTS2</accession>
<sequence>MCGVCDDDAARWVPSFRRMPRGEDASVPDAAAHDQVGTEHEVMAPTDEPWHALREERRPATACAAMCAADG</sequence>
<name>A0A6J6HTS2_9ZZZZ</name>
<organism evidence="1">
    <name type="scientific">freshwater metagenome</name>
    <dbReference type="NCBI Taxonomy" id="449393"/>
    <lineage>
        <taxon>unclassified sequences</taxon>
        <taxon>metagenomes</taxon>
        <taxon>ecological metagenomes</taxon>
    </lineage>
</organism>
<reference evidence="1" key="1">
    <citation type="submission" date="2020-05" db="EMBL/GenBank/DDBJ databases">
        <authorList>
            <person name="Chiriac C."/>
            <person name="Salcher M."/>
            <person name="Ghai R."/>
            <person name="Kavagutti S V."/>
        </authorList>
    </citation>
    <scope>NUCLEOTIDE SEQUENCE</scope>
</reference>
<dbReference type="AlphaFoldDB" id="A0A6J6HTS2"/>
<evidence type="ECO:0000313" key="1">
    <source>
        <dbReference type="EMBL" id="CAB4615953.1"/>
    </source>
</evidence>
<proteinExistence type="predicted"/>